<evidence type="ECO:0000256" key="5">
    <source>
        <dbReference type="ARBA" id="ARBA00023239"/>
    </source>
</evidence>
<dbReference type="NCBIfam" id="NF009806">
    <property type="entry name" value="PRK13290.1"/>
    <property type="match status" value="1"/>
</dbReference>
<sequence>MIVRKLEEIEGSENAVSGETWTSRRILLKKDGMGFSFHDTRIHPGTETHMWYKNHVESVYCIEGTGEVEDLTDGKKHVIEPGTIYALDGNEKHILRTETGLRLICVFNPPLTGQEVHDSEGAYPLEDVSEVSR</sequence>
<reference evidence="10" key="1">
    <citation type="submission" date="2020-02" db="EMBL/GenBank/DDBJ databases">
        <title>Genomic and physiological characterization of two novel Nitrospinaceae genera.</title>
        <authorList>
            <person name="Mueller A.J."/>
            <person name="Jung M.-Y."/>
            <person name="Strachan C.R."/>
            <person name="Herbold C.W."/>
            <person name="Kirkegaard R.H."/>
            <person name="Daims H."/>
        </authorList>
    </citation>
    <scope>NUCLEOTIDE SEQUENCE [LARGE SCALE GENOMIC DNA]</scope>
</reference>
<dbReference type="InterPro" id="IPR011051">
    <property type="entry name" value="RmlC_Cupin_sf"/>
</dbReference>
<dbReference type="SUPFAM" id="SSF51182">
    <property type="entry name" value="RmlC-like cupins"/>
    <property type="match status" value="1"/>
</dbReference>
<dbReference type="EC" id="4.2.1.108" evidence="3 8"/>
<dbReference type="InterPro" id="IPR010462">
    <property type="entry name" value="Ectoine_synth"/>
</dbReference>
<dbReference type="HAMAP" id="MF_01255">
    <property type="entry name" value="Ectoine_synth"/>
    <property type="match status" value="1"/>
</dbReference>
<dbReference type="KEGG" id="nva:G3M78_02740"/>
<dbReference type="PANTHER" id="PTHR39289:SF1">
    <property type="entry name" value="L-ECTOINE SYNTHASE"/>
    <property type="match status" value="1"/>
</dbReference>
<evidence type="ECO:0000256" key="7">
    <source>
        <dbReference type="ARBA" id="ARBA00048714"/>
    </source>
</evidence>
<evidence type="ECO:0000256" key="3">
    <source>
        <dbReference type="ARBA" id="ARBA00013192"/>
    </source>
</evidence>
<name>A0A7T0G2J1_9BACT</name>
<dbReference type="AlphaFoldDB" id="A0A7T0G2J1"/>
<dbReference type="Gene3D" id="2.60.120.10">
    <property type="entry name" value="Jelly Rolls"/>
    <property type="match status" value="1"/>
</dbReference>
<comment type="catalytic activity">
    <reaction evidence="7 8">
        <text>(2S)-4-acetamido-2-aminobutanoate = L-ectoine + H2O</text>
        <dbReference type="Rhea" id="RHEA:17281"/>
        <dbReference type="ChEBI" id="CHEBI:15377"/>
        <dbReference type="ChEBI" id="CHEBI:58515"/>
        <dbReference type="ChEBI" id="CHEBI:58929"/>
        <dbReference type="EC" id="4.2.1.108"/>
    </reaction>
</comment>
<evidence type="ECO:0000256" key="8">
    <source>
        <dbReference type="HAMAP-Rule" id="MF_01255"/>
    </source>
</evidence>
<gene>
    <name evidence="8" type="primary">ectC</name>
    <name evidence="9" type="ORF">G3M78_02740</name>
</gene>
<dbReference type="EMBL" id="CP048620">
    <property type="protein sequence ID" value="QPJ64369.1"/>
    <property type="molecule type" value="Genomic_DNA"/>
</dbReference>
<evidence type="ECO:0000256" key="4">
    <source>
        <dbReference type="ARBA" id="ARBA00019707"/>
    </source>
</evidence>
<comment type="function">
    <text evidence="8">Catalyzes the circularization of gamma-N-acetyl-alpha,gamma-diaminobutyric acid (ADABA) to ectoine (1,4,5,6-tetrahydro-2-methyl-4-pyrimidine carboxylic acid), which is an excellent osmoprotectant.</text>
</comment>
<protein>
    <recommendedName>
        <fullName evidence="4 8">L-ectoine synthase</fullName>
        <ecNumber evidence="3 8">4.2.1.108</ecNumber>
    </recommendedName>
    <alternativeName>
        <fullName evidence="6 8">N-acetyldiaminobutyrate dehydratase</fullName>
    </alternativeName>
</protein>
<accession>A0A7T0G2J1</accession>
<dbReference type="Proteomes" id="UP000594464">
    <property type="component" value="Chromosome"/>
</dbReference>
<evidence type="ECO:0000313" key="9">
    <source>
        <dbReference type="EMBL" id="QPJ64369.1"/>
    </source>
</evidence>
<evidence type="ECO:0000256" key="1">
    <source>
        <dbReference type="ARBA" id="ARBA00005181"/>
    </source>
</evidence>
<dbReference type="Pfam" id="PF06339">
    <property type="entry name" value="Ectoine_synth"/>
    <property type="match status" value="1"/>
</dbReference>
<keyword evidence="5 8" id="KW-0456">Lyase</keyword>
<dbReference type="GO" id="GO:0019491">
    <property type="term" value="P:ectoine biosynthetic process"/>
    <property type="evidence" value="ECO:0007669"/>
    <property type="project" value="UniProtKB-UniRule"/>
</dbReference>
<dbReference type="PANTHER" id="PTHR39289">
    <property type="match status" value="1"/>
</dbReference>
<proteinExistence type="inferred from homology"/>
<dbReference type="GO" id="GO:0033990">
    <property type="term" value="F:ectoine synthase activity"/>
    <property type="evidence" value="ECO:0007669"/>
    <property type="project" value="UniProtKB-EC"/>
</dbReference>
<dbReference type="UniPathway" id="UPA00067">
    <property type="reaction ID" value="UER00123"/>
</dbReference>
<evidence type="ECO:0000256" key="6">
    <source>
        <dbReference type="ARBA" id="ARBA00033271"/>
    </source>
</evidence>
<comment type="pathway">
    <text evidence="1 8">Amine and polyamine biosynthesis; ectoine biosynthesis; L-ectoine from L-aspartate 4-semialdehyde: step 3/3.</text>
</comment>
<organism evidence="9 10">
    <name type="scientific">Candidatus Nitrohelix vancouverensis</name>
    <dbReference type="NCBI Taxonomy" id="2705534"/>
    <lineage>
        <taxon>Bacteria</taxon>
        <taxon>Pseudomonadati</taxon>
        <taxon>Nitrospinota/Tectimicrobiota group</taxon>
        <taxon>Nitrospinota</taxon>
        <taxon>Nitrospinia</taxon>
        <taxon>Nitrospinales</taxon>
        <taxon>Nitrospinaceae</taxon>
        <taxon>Candidatus Nitrohelix</taxon>
    </lineage>
</organism>
<dbReference type="CDD" id="cd06978">
    <property type="entry name" value="cupin_EctC"/>
    <property type="match status" value="1"/>
</dbReference>
<evidence type="ECO:0000313" key="10">
    <source>
        <dbReference type="Proteomes" id="UP000594464"/>
    </source>
</evidence>
<evidence type="ECO:0000256" key="2">
    <source>
        <dbReference type="ARBA" id="ARBA00009637"/>
    </source>
</evidence>
<dbReference type="InterPro" id="IPR014710">
    <property type="entry name" value="RmlC-like_jellyroll"/>
</dbReference>
<comment type="similarity">
    <text evidence="2 8">Belongs to the ectoine synthase family.</text>
</comment>